<evidence type="ECO:0000313" key="16">
    <source>
        <dbReference type="Proteomes" id="UP000464780"/>
    </source>
</evidence>
<dbReference type="EMBL" id="CP028009">
    <property type="protein sequence ID" value="QHV41831.1"/>
    <property type="molecule type" value="Genomic_DNA"/>
</dbReference>
<dbReference type="PIRSF" id="PIRSF036659">
    <property type="entry name" value="BdbC"/>
    <property type="match status" value="1"/>
</dbReference>
<comment type="function">
    <text evidence="12">Required for disulfide bond formation in some proteins.</text>
</comment>
<name>A0A6I7E8L8_BACCE</name>
<feature type="transmembrane region" description="Helical" evidence="13">
    <location>
        <begin position="41"/>
        <end position="59"/>
    </location>
</feature>
<dbReference type="GO" id="GO:0015035">
    <property type="term" value="F:protein-disulfide reductase activity"/>
    <property type="evidence" value="ECO:0007669"/>
    <property type="project" value="UniProtKB-UniRule"/>
</dbReference>
<evidence type="ECO:0000256" key="6">
    <source>
        <dbReference type="ARBA" id="ARBA00022989"/>
    </source>
</evidence>
<keyword evidence="8 12" id="KW-0472">Membrane</keyword>
<evidence type="ECO:0000313" key="14">
    <source>
        <dbReference type="EMBL" id="QHV41831.1"/>
    </source>
</evidence>
<evidence type="ECO:0000256" key="7">
    <source>
        <dbReference type="ARBA" id="ARBA00023002"/>
    </source>
</evidence>
<dbReference type="Gene3D" id="1.20.1550.10">
    <property type="entry name" value="DsbB-like"/>
    <property type="match status" value="1"/>
</dbReference>
<dbReference type="SUPFAM" id="SSF158442">
    <property type="entry name" value="DsbB-like"/>
    <property type="match status" value="1"/>
</dbReference>
<evidence type="ECO:0000256" key="1">
    <source>
        <dbReference type="ARBA" id="ARBA00004141"/>
    </source>
</evidence>
<accession>A0A6I7E8L8</accession>
<keyword evidence="9 12" id="KW-1015">Disulfide bond</keyword>
<evidence type="ECO:0000256" key="10">
    <source>
        <dbReference type="ARBA" id="ARBA00023186"/>
    </source>
</evidence>
<dbReference type="Pfam" id="PF02600">
    <property type="entry name" value="DsbB"/>
    <property type="match status" value="1"/>
</dbReference>
<evidence type="ECO:0000313" key="15">
    <source>
        <dbReference type="EMBL" id="QHV43669.1"/>
    </source>
</evidence>
<keyword evidence="7 12" id="KW-0560">Oxidoreductase</keyword>
<dbReference type="PANTHER" id="PTHR43469">
    <property type="entry name" value="DISULFIDE FORMATION PROTEIN-RELATED"/>
    <property type="match status" value="1"/>
</dbReference>
<keyword evidence="11 12" id="KW-0676">Redox-active center</keyword>
<comment type="subcellular location">
    <subcellularLocation>
        <location evidence="12">Cell membrane</location>
        <topology evidence="12">Multi-pass membrane protein</topology>
    </subcellularLocation>
    <subcellularLocation>
        <location evidence="1">Membrane</location>
        <topology evidence="1">Multi-pass membrane protein</topology>
    </subcellularLocation>
</comment>
<evidence type="ECO:0000256" key="3">
    <source>
        <dbReference type="ARBA" id="ARBA00022448"/>
    </source>
</evidence>
<keyword evidence="12" id="KW-1003">Cell membrane</keyword>
<dbReference type="GO" id="GO:0005886">
    <property type="term" value="C:plasma membrane"/>
    <property type="evidence" value="ECO:0007669"/>
    <property type="project" value="UniProtKB-SubCell"/>
</dbReference>
<protein>
    <recommendedName>
        <fullName evidence="12">Probable disulfide formation protein</fullName>
    </recommendedName>
    <alternativeName>
        <fullName evidence="12">Disulfide oxidoreductase</fullName>
    </alternativeName>
    <alternativeName>
        <fullName evidence="12">Thiol-disulfide oxidoreductase</fullName>
    </alternativeName>
</protein>
<dbReference type="InterPro" id="IPR012187">
    <property type="entry name" value="Disulphide_bond_form_BdbC"/>
</dbReference>
<dbReference type="InterPro" id="IPR023380">
    <property type="entry name" value="DsbB-like_sf"/>
</dbReference>
<sequence length="144" mass="16666">MINKKNINHLLFLIWVVALIATMGSLFFSEILKYEPCKLCWIQRILMYPIAVTGAIAVIRKDYNYVIYVLPLSILGIFISSYHYGIQKGIINIESDHFCGRIPCVGQYINWFDFITIPFLALTAFVIIFLCALFIYFKKSGEQH</sequence>
<feature type="transmembrane region" description="Helical" evidence="13">
    <location>
        <begin position="7"/>
        <end position="29"/>
    </location>
</feature>
<comment type="caution">
    <text evidence="12">Lacks conserved residue(s) required for the propagation of feature annotation.</text>
</comment>
<keyword evidence="6 12" id="KW-1133">Transmembrane helix</keyword>
<dbReference type="EMBL" id="CP028009">
    <property type="protein sequence ID" value="QHV43669.1"/>
    <property type="molecule type" value="Genomic_DNA"/>
</dbReference>
<keyword evidence="10 12" id="KW-0143">Chaperone</keyword>
<keyword evidence="4 12" id="KW-0812">Transmembrane</keyword>
<gene>
    <name evidence="12" type="primary">bdbC</name>
    <name evidence="14" type="ORF">C1N66_01070</name>
    <name evidence="15" type="ORF">C1N66_11300</name>
</gene>
<dbReference type="AlphaFoldDB" id="A0A6I7E8L8"/>
<dbReference type="InterPro" id="IPR003752">
    <property type="entry name" value="DiS_bond_form_DsbB/BdbC"/>
</dbReference>
<feature type="disulfide bond" description="Redox-active" evidence="12">
    <location>
        <begin position="37"/>
        <end position="40"/>
    </location>
</feature>
<evidence type="ECO:0000256" key="13">
    <source>
        <dbReference type="SAM" id="Phobius"/>
    </source>
</evidence>
<dbReference type="Proteomes" id="UP000464780">
    <property type="component" value="Chromosome"/>
</dbReference>
<evidence type="ECO:0000256" key="2">
    <source>
        <dbReference type="ARBA" id="ARBA00007602"/>
    </source>
</evidence>
<proteinExistence type="inferred from homology"/>
<evidence type="ECO:0000256" key="11">
    <source>
        <dbReference type="ARBA" id="ARBA00023284"/>
    </source>
</evidence>
<evidence type="ECO:0000256" key="12">
    <source>
        <dbReference type="HAMAP-Rule" id="MF_00287"/>
    </source>
</evidence>
<feature type="transmembrane region" description="Helical" evidence="13">
    <location>
        <begin position="115"/>
        <end position="137"/>
    </location>
</feature>
<evidence type="ECO:0000256" key="8">
    <source>
        <dbReference type="ARBA" id="ARBA00023136"/>
    </source>
</evidence>
<evidence type="ECO:0000256" key="4">
    <source>
        <dbReference type="ARBA" id="ARBA00022692"/>
    </source>
</evidence>
<dbReference type="GO" id="GO:0006457">
    <property type="term" value="P:protein folding"/>
    <property type="evidence" value="ECO:0007669"/>
    <property type="project" value="InterPro"/>
</dbReference>
<keyword evidence="5 12" id="KW-0249">Electron transport</keyword>
<dbReference type="NCBIfam" id="NF002849">
    <property type="entry name" value="PRK03113.1"/>
    <property type="match status" value="1"/>
</dbReference>
<organism evidence="15 16">
    <name type="scientific">Bacillus cereus</name>
    <dbReference type="NCBI Taxonomy" id="1396"/>
    <lineage>
        <taxon>Bacteria</taxon>
        <taxon>Bacillati</taxon>
        <taxon>Bacillota</taxon>
        <taxon>Bacilli</taxon>
        <taxon>Bacillales</taxon>
        <taxon>Bacillaceae</taxon>
        <taxon>Bacillus</taxon>
        <taxon>Bacillus cereus group</taxon>
    </lineage>
</organism>
<reference evidence="15 16" key="1">
    <citation type="submission" date="2018-03" db="EMBL/GenBank/DDBJ databases">
        <title>The complete genome of bacterial strain SGAir0260.</title>
        <authorList>
            <person name="Schuster S.C."/>
        </authorList>
    </citation>
    <scope>NUCLEOTIDE SEQUENCE [LARGE SCALE GENOMIC DNA]</scope>
    <source>
        <strain evidence="15 16">SGAir0260</strain>
    </source>
</reference>
<dbReference type="HAMAP" id="MF_00287">
    <property type="entry name" value="BdbC"/>
    <property type="match status" value="1"/>
</dbReference>
<evidence type="ECO:0000256" key="9">
    <source>
        <dbReference type="ARBA" id="ARBA00023157"/>
    </source>
</evidence>
<feature type="transmembrane region" description="Helical" evidence="13">
    <location>
        <begin position="66"/>
        <end position="86"/>
    </location>
</feature>
<comment type="similarity">
    <text evidence="2 12">Belongs to the DsbB family. BdbC subfamily.</text>
</comment>
<keyword evidence="3 12" id="KW-0813">Transport</keyword>
<dbReference type="RefSeq" id="WP_000608724.1">
    <property type="nucleotide sequence ID" value="NZ_CP028009.1"/>
</dbReference>
<evidence type="ECO:0000256" key="5">
    <source>
        <dbReference type="ARBA" id="ARBA00022982"/>
    </source>
</evidence>
<dbReference type="PANTHER" id="PTHR43469:SF1">
    <property type="entry name" value="SPBETA PROPHAGE-DERIVED DISULFIDE BOND FORMATION PROTEIN B"/>
    <property type="match status" value="1"/>
</dbReference>